<comment type="caution">
    <text evidence="2">The sequence shown here is derived from an EMBL/GenBank/DDBJ whole genome shotgun (WGS) entry which is preliminary data.</text>
</comment>
<dbReference type="InterPro" id="IPR029069">
    <property type="entry name" value="HotDog_dom_sf"/>
</dbReference>
<reference evidence="2 3" key="1">
    <citation type="submission" date="2015-11" db="EMBL/GenBank/DDBJ databases">
        <title>Draft genome of Sulfurovum riftiae 1812E, a member of the Epsilonproteobacteria isolated from the tube of the deep-sea hydrothermal vent tubewom Riftia pachyptila.</title>
        <authorList>
            <person name="Vetriani C."/>
            <person name="Giovannelli D."/>
        </authorList>
    </citation>
    <scope>NUCLEOTIDE SEQUENCE [LARGE SCALE GENOMIC DNA]</scope>
    <source>
        <strain evidence="2 3">1812E</strain>
    </source>
</reference>
<dbReference type="Pfam" id="PF03061">
    <property type="entry name" value="4HBT"/>
    <property type="match status" value="1"/>
</dbReference>
<keyword evidence="3" id="KW-1185">Reference proteome</keyword>
<dbReference type="EMBL" id="LNKT01000001">
    <property type="protein sequence ID" value="KYJ87498.1"/>
    <property type="molecule type" value="Genomic_DNA"/>
</dbReference>
<dbReference type="RefSeq" id="WP_067328388.1">
    <property type="nucleotide sequence ID" value="NZ_LNKT01000001.1"/>
</dbReference>
<accession>A0A151CIY3</accession>
<dbReference type="Gene3D" id="3.10.129.10">
    <property type="entry name" value="Hotdog Thioesterase"/>
    <property type="match status" value="1"/>
</dbReference>
<evidence type="ECO:0000313" key="2">
    <source>
        <dbReference type="EMBL" id="KYJ87498.1"/>
    </source>
</evidence>
<name>A0A151CIY3_9BACT</name>
<dbReference type="SUPFAM" id="SSF54637">
    <property type="entry name" value="Thioesterase/thiol ester dehydrase-isomerase"/>
    <property type="match status" value="1"/>
</dbReference>
<dbReference type="CDD" id="cd03440">
    <property type="entry name" value="hot_dog"/>
    <property type="match status" value="1"/>
</dbReference>
<dbReference type="OrthoDB" id="5323777at2"/>
<evidence type="ECO:0000259" key="1">
    <source>
        <dbReference type="Pfam" id="PF03061"/>
    </source>
</evidence>
<organism evidence="2 3">
    <name type="scientific">Sulfurovum riftiae</name>
    <dbReference type="NCBI Taxonomy" id="1630136"/>
    <lineage>
        <taxon>Bacteria</taxon>
        <taxon>Pseudomonadati</taxon>
        <taxon>Campylobacterota</taxon>
        <taxon>Epsilonproteobacteria</taxon>
        <taxon>Campylobacterales</taxon>
        <taxon>Sulfurovaceae</taxon>
        <taxon>Sulfurovum</taxon>
    </lineage>
</organism>
<dbReference type="GO" id="GO:0016790">
    <property type="term" value="F:thiolester hydrolase activity"/>
    <property type="evidence" value="ECO:0007669"/>
    <property type="project" value="UniProtKB-ARBA"/>
</dbReference>
<sequence length="127" mass="13704">MQPNTHLNVDTSLCGRVTKLQEKYAEVLLHTTRQMAVDEKGLVHGGFIFGAADYAAMSAVNDPNVVLGAAVSKFIAPVKVGDTVLCRASVVDAKGKKREVKVQAFVQDLLVFEGSFTTFVLEKHVLG</sequence>
<dbReference type="STRING" id="1630136.AS592_10330"/>
<feature type="domain" description="Thioesterase" evidence="1">
    <location>
        <begin position="41"/>
        <end position="108"/>
    </location>
</feature>
<evidence type="ECO:0000313" key="3">
    <source>
        <dbReference type="Proteomes" id="UP000075359"/>
    </source>
</evidence>
<protein>
    <submittedName>
        <fullName evidence="2">Thioesterase</fullName>
    </submittedName>
</protein>
<dbReference type="AlphaFoldDB" id="A0A151CIY3"/>
<dbReference type="InterPro" id="IPR006683">
    <property type="entry name" value="Thioestr_dom"/>
</dbReference>
<gene>
    <name evidence="2" type="ORF">AS592_10330</name>
</gene>
<proteinExistence type="predicted"/>
<dbReference type="Proteomes" id="UP000075359">
    <property type="component" value="Unassembled WGS sequence"/>
</dbReference>